<evidence type="ECO:0000313" key="10">
    <source>
        <dbReference type="EMBL" id="MDL5032048.1"/>
    </source>
</evidence>
<evidence type="ECO:0000256" key="7">
    <source>
        <dbReference type="PIRNR" id="PIRNR001488"/>
    </source>
</evidence>
<feature type="chain" id="PRO_5046823351" description="Thiol:disulfide interchange protein" evidence="8">
    <location>
        <begin position="26"/>
        <end position="210"/>
    </location>
</feature>
<evidence type="ECO:0000256" key="5">
    <source>
        <dbReference type="ARBA" id="ARBA00023157"/>
    </source>
</evidence>
<evidence type="ECO:0000256" key="6">
    <source>
        <dbReference type="ARBA" id="ARBA00023284"/>
    </source>
</evidence>
<comment type="similarity">
    <text evidence="2">Belongs to the thioredoxin family. DsbA subfamily.</text>
</comment>
<evidence type="ECO:0000256" key="8">
    <source>
        <dbReference type="SAM" id="SignalP"/>
    </source>
</evidence>
<keyword evidence="5 7" id="KW-1015">Disulfide bond</keyword>
<dbReference type="Proteomes" id="UP001238603">
    <property type="component" value="Unassembled WGS sequence"/>
</dbReference>
<dbReference type="RefSeq" id="WP_285982150.1">
    <property type="nucleotide sequence ID" value="NZ_JASVDS010000002.1"/>
</dbReference>
<dbReference type="Pfam" id="PF01323">
    <property type="entry name" value="DSBA"/>
    <property type="match status" value="1"/>
</dbReference>
<dbReference type="InterPro" id="IPR013766">
    <property type="entry name" value="Thioredoxin_domain"/>
</dbReference>
<dbReference type="InterPro" id="IPR001853">
    <property type="entry name" value="DSBA-like_thioredoxin_dom"/>
</dbReference>
<organism evidence="10 11">
    <name type="scientific">Roseateles subflavus</name>
    <dbReference type="NCBI Taxonomy" id="3053353"/>
    <lineage>
        <taxon>Bacteria</taxon>
        <taxon>Pseudomonadati</taxon>
        <taxon>Pseudomonadota</taxon>
        <taxon>Betaproteobacteria</taxon>
        <taxon>Burkholderiales</taxon>
        <taxon>Sphaerotilaceae</taxon>
        <taxon>Roseateles</taxon>
    </lineage>
</organism>
<evidence type="ECO:0000256" key="3">
    <source>
        <dbReference type="ARBA" id="ARBA00022729"/>
    </source>
</evidence>
<keyword evidence="6" id="KW-0676">Redox-active center</keyword>
<dbReference type="InterPro" id="IPR023205">
    <property type="entry name" value="DsbA/DsbL"/>
</dbReference>
<keyword evidence="11" id="KW-1185">Reference proteome</keyword>
<feature type="domain" description="Thioredoxin" evidence="9">
    <location>
        <begin position="15"/>
        <end position="206"/>
    </location>
</feature>
<proteinExistence type="inferred from homology"/>
<gene>
    <name evidence="10" type="ORF">QRD43_09015</name>
</gene>
<comment type="subcellular location">
    <subcellularLocation>
        <location evidence="1 7">Periplasm</location>
    </subcellularLocation>
</comment>
<dbReference type="SUPFAM" id="SSF52833">
    <property type="entry name" value="Thioredoxin-like"/>
    <property type="match status" value="1"/>
</dbReference>
<dbReference type="CDD" id="cd03019">
    <property type="entry name" value="DsbA_DsbA"/>
    <property type="match status" value="1"/>
</dbReference>
<dbReference type="PANTHER" id="PTHR35891:SF3">
    <property type="entry name" value="THIOL:DISULFIDE INTERCHANGE PROTEIN DSBL"/>
    <property type="match status" value="1"/>
</dbReference>
<dbReference type="PIRSF" id="PIRSF001488">
    <property type="entry name" value="Tdi_protein"/>
    <property type="match status" value="1"/>
</dbReference>
<evidence type="ECO:0000256" key="2">
    <source>
        <dbReference type="ARBA" id="ARBA00005791"/>
    </source>
</evidence>
<feature type="signal peptide" evidence="8">
    <location>
        <begin position="1"/>
        <end position="25"/>
    </location>
</feature>
<dbReference type="PANTHER" id="PTHR35891">
    <property type="entry name" value="THIOL:DISULFIDE INTERCHANGE PROTEIN DSBA"/>
    <property type="match status" value="1"/>
</dbReference>
<dbReference type="InterPro" id="IPR050824">
    <property type="entry name" value="Thiol_disulfide_DsbA"/>
</dbReference>
<dbReference type="InterPro" id="IPR017937">
    <property type="entry name" value="Thioredoxin_CS"/>
</dbReference>
<dbReference type="Gene3D" id="3.40.30.10">
    <property type="entry name" value="Glutaredoxin"/>
    <property type="match status" value="1"/>
</dbReference>
<dbReference type="PROSITE" id="PS51352">
    <property type="entry name" value="THIOREDOXIN_2"/>
    <property type="match status" value="1"/>
</dbReference>
<reference evidence="10 11" key="1">
    <citation type="submission" date="2023-06" db="EMBL/GenBank/DDBJ databases">
        <title>Pelomonas sp. APW6 16S ribosomal RNA gene genome sequencing and assembly.</title>
        <authorList>
            <person name="Woo H."/>
        </authorList>
    </citation>
    <scope>NUCLEOTIDE SEQUENCE [LARGE SCALE GENOMIC DNA]</scope>
    <source>
        <strain evidence="10 11">APW6</strain>
    </source>
</reference>
<accession>A0ABT7LGQ6</accession>
<keyword evidence="4 7" id="KW-0574">Periplasm</keyword>
<evidence type="ECO:0000313" key="11">
    <source>
        <dbReference type="Proteomes" id="UP001238603"/>
    </source>
</evidence>
<keyword evidence="3 8" id="KW-0732">Signal</keyword>
<dbReference type="EMBL" id="JASVDS010000002">
    <property type="protein sequence ID" value="MDL5032048.1"/>
    <property type="molecule type" value="Genomic_DNA"/>
</dbReference>
<dbReference type="PROSITE" id="PS00194">
    <property type="entry name" value="THIOREDOXIN_1"/>
    <property type="match status" value="1"/>
</dbReference>
<evidence type="ECO:0000256" key="4">
    <source>
        <dbReference type="ARBA" id="ARBA00022764"/>
    </source>
</evidence>
<dbReference type="InterPro" id="IPR036249">
    <property type="entry name" value="Thioredoxin-like_sf"/>
</dbReference>
<sequence>MQRRQFIVSGSAGLSALALPALSQAQGRPVEGQQYLKLSTPLPGVAAEGEVIEFFSYTCPHCHAFEPMLGQWVARKPAKVQFRRVPVVINAIAKVTQKVYYALEAMGQVEALHAQVFNAVQGDLSKFQSIESAQAALVKMGVDGARFKQVAESFGVQSKCQQATNLAQAITSHGVPTVVVNGRWVTSPSIAKGYPEALAAIDHTLTLPRA</sequence>
<evidence type="ECO:0000259" key="9">
    <source>
        <dbReference type="PROSITE" id="PS51352"/>
    </source>
</evidence>
<evidence type="ECO:0000256" key="1">
    <source>
        <dbReference type="ARBA" id="ARBA00004418"/>
    </source>
</evidence>
<protein>
    <recommendedName>
        <fullName evidence="7">Thiol:disulfide interchange protein</fullName>
    </recommendedName>
</protein>
<comment type="caution">
    <text evidence="10">The sequence shown here is derived from an EMBL/GenBank/DDBJ whole genome shotgun (WGS) entry which is preliminary data.</text>
</comment>
<name>A0ABT7LGQ6_9BURK</name>